<evidence type="ECO:0000313" key="2">
    <source>
        <dbReference type="Proteomes" id="UP000625711"/>
    </source>
</evidence>
<protein>
    <submittedName>
        <fullName evidence="1">Uncharacterized protein</fullName>
    </submittedName>
</protein>
<reference evidence="1" key="1">
    <citation type="submission" date="2020-08" db="EMBL/GenBank/DDBJ databases">
        <title>Genome sequencing and assembly of the red palm weevil Rhynchophorus ferrugineus.</title>
        <authorList>
            <person name="Dias G.B."/>
            <person name="Bergman C.M."/>
            <person name="Manee M."/>
        </authorList>
    </citation>
    <scope>NUCLEOTIDE SEQUENCE</scope>
    <source>
        <strain evidence="1">AA-2017</strain>
        <tissue evidence="1">Whole larva</tissue>
    </source>
</reference>
<name>A0A834I1Y6_RHYFE</name>
<dbReference type="EMBL" id="JAACXV010014222">
    <property type="protein sequence ID" value="KAF7269515.1"/>
    <property type="molecule type" value="Genomic_DNA"/>
</dbReference>
<accession>A0A834I1Y6</accession>
<dbReference type="Proteomes" id="UP000625711">
    <property type="component" value="Unassembled WGS sequence"/>
</dbReference>
<gene>
    <name evidence="1" type="ORF">GWI33_017471</name>
</gene>
<evidence type="ECO:0000313" key="1">
    <source>
        <dbReference type="EMBL" id="KAF7269515.1"/>
    </source>
</evidence>
<proteinExistence type="predicted"/>
<sequence length="86" mass="9386">MSHRSTNRSVIKSQRKKVFKRKELGGSPLGDGVIPRTRLVTGSATGDTVVVCIRVAKRPSDRTKSERTALLPFALAGPRILNIFAI</sequence>
<comment type="caution">
    <text evidence="1">The sequence shown here is derived from an EMBL/GenBank/DDBJ whole genome shotgun (WGS) entry which is preliminary data.</text>
</comment>
<dbReference type="AlphaFoldDB" id="A0A834I1Y6"/>
<organism evidence="1 2">
    <name type="scientific">Rhynchophorus ferrugineus</name>
    <name type="common">Red palm weevil</name>
    <name type="synonym">Curculio ferrugineus</name>
    <dbReference type="NCBI Taxonomy" id="354439"/>
    <lineage>
        <taxon>Eukaryota</taxon>
        <taxon>Metazoa</taxon>
        <taxon>Ecdysozoa</taxon>
        <taxon>Arthropoda</taxon>
        <taxon>Hexapoda</taxon>
        <taxon>Insecta</taxon>
        <taxon>Pterygota</taxon>
        <taxon>Neoptera</taxon>
        <taxon>Endopterygota</taxon>
        <taxon>Coleoptera</taxon>
        <taxon>Polyphaga</taxon>
        <taxon>Cucujiformia</taxon>
        <taxon>Curculionidae</taxon>
        <taxon>Dryophthorinae</taxon>
        <taxon>Rhynchophorus</taxon>
    </lineage>
</organism>
<keyword evidence="2" id="KW-1185">Reference proteome</keyword>